<dbReference type="EMBL" id="GGEC01085082">
    <property type="protein sequence ID" value="MBX65566.1"/>
    <property type="molecule type" value="Transcribed_RNA"/>
</dbReference>
<organism evidence="1">
    <name type="scientific">Rhizophora mucronata</name>
    <name type="common">Asiatic mangrove</name>
    <dbReference type="NCBI Taxonomy" id="61149"/>
    <lineage>
        <taxon>Eukaryota</taxon>
        <taxon>Viridiplantae</taxon>
        <taxon>Streptophyta</taxon>
        <taxon>Embryophyta</taxon>
        <taxon>Tracheophyta</taxon>
        <taxon>Spermatophyta</taxon>
        <taxon>Magnoliopsida</taxon>
        <taxon>eudicotyledons</taxon>
        <taxon>Gunneridae</taxon>
        <taxon>Pentapetalae</taxon>
        <taxon>rosids</taxon>
        <taxon>fabids</taxon>
        <taxon>Malpighiales</taxon>
        <taxon>Rhizophoraceae</taxon>
        <taxon>Rhizophora</taxon>
    </lineage>
</organism>
<accession>A0A2P2QF49</accession>
<reference evidence="1" key="1">
    <citation type="submission" date="2018-02" db="EMBL/GenBank/DDBJ databases">
        <title>Rhizophora mucronata_Transcriptome.</title>
        <authorList>
            <person name="Meera S.P."/>
            <person name="Sreeshan A."/>
            <person name="Augustine A."/>
        </authorList>
    </citation>
    <scope>NUCLEOTIDE SEQUENCE</scope>
    <source>
        <tissue evidence="1">Leaf</tissue>
    </source>
</reference>
<proteinExistence type="predicted"/>
<dbReference type="AlphaFoldDB" id="A0A2P2QF49"/>
<protein>
    <submittedName>
        <fullName evidence="1">Uncharacterized protein</fullName>
    </submittedName>
</protein>
<evidence type="ECO:0000313" key="1">
    <source>
        <dbReference type="EMBL" id="MBX65566.1"/>
    </source>
</evidence>
<sequence>MNLKFKSCGINDLRLKTTRPKSNLTHPFATSTWILFHLN</sequence>
<name>A0A2P2QF49_RHIMU</name>